<name>A0ABQ6LP88_9RHOB</name>
<evidence type="ECO:0000313" key="3">
    <source>
        <dbReference type="Proteomes" id="UP001239909"/>
    </source>
</evidence>
<sequence>MTSDADVWLKAAIPAGTVRKKATARAESGGSKRGETETRLGFRGRILRDLRRAREPG</sequence>
<dbReference type="EMBL" id="BSYI01000010">
    <property type="protein sequence ID" value="GMG82454.1"/>
    <property type="molecule type" value="Genomic_DNA"/>
</dbReference>
<protein>
    <submittedName>
        <fullName evidence="2">Uncharacterized protein</fullName>
    </submittedName>
</protein>
<gene>
    <name evidence="2" type="ORF">LNKW23_16670</name>
</gene>
<evidence type="ECO:0000313" key="2">
    <source>
        <dbReference type="EMBL" id="GMG82454.1"/>
    </source>
</evidence>
<dbReference type="Proteomes" id="UP001239909">
    <property type="component" value="Unassembled WGS sequence"/>
</dbReference>
<feature type="compositionally biased region" description="Basic and acidic residues" evidence="1">
    <location>
        <begin position="30"/>
        <end position="40"/>
    </location>
</feature>
<feature type="region of interest" description="Disordered" evidence="1">
    <location>
        <begin position="20"/>
        <end position="40"/>
    </location>
</feature>
<evidence type="ECO:0000256" key="1">
    <source>
        <dbReference type="SAM" id="MobiDB-lite"/>
    </source>
</evidence>
<accession>A0ABQ6LP88</accession>
<keyword evidence="3" id="KW-1185">Reference proteome</keyword>
<dbReference type="RefSeq" id="WP_285671231.1">
    <property type="nucleotide sequence ID" value="NZ_BSYI01000010.1"/>
</dbReference>
<comment type="caution">
    <text evidence="2">The sequence shown here is derived from an EMBL/GenBank/DDBJ whole genome shotgun (WGS) entry which is preliminary data.</text>
</comment>
<proteinExistence type="predicted"/>
<reference evidence="2 3" key="1">
    <citation type="submission" date="2023-04" db="EMBL/GenBank/DDBJ databases">
        <title>Marinoamorphus aggregata gen. nov., sp. Nov., isolate from tissue of brittle star Ophioplocus japonicus.</title>
        <authorList>
            <person name="Kawano K."/>
            <person name="Sawayama S."/>
            <person name="Nakagawa S."/>
        </authorList>
    </citation>
    <scope>NUCLEOTIDE SEQUENCE [LARGE SCALE GENOMIC DNA]</scope>
    <source>
        <strain evidence="2 3">NKW23</strain>
    </source>
</reference>
<organism evidence="2 3">
    <name type="scientific">Paralimibaculum aggregatum</name>
    <dbReference type="NCBI Taxonomy" id="3036245"/>
    <lineage>
        <taxon>Bacteria</taxon>
        <taxon>Pseudomonadati</taxon>
        <taxon>Pseudomonadota</taxon>
        <taxon>Alphaproteobacteria</taxon>
        <taxon>Rhodobacterales</taxon>
        <taxon>Paracoccaceae</taxon>
        <taxon>Paralimibaculum</taxon>
    </lineage>
</organism>